<dbReference type="PANTHER" id="PTHR30212">
    <property type="entry name" value="PROTEIN YIIM"/>
    <property type="match status" value="1"/>
</dbReference>
<dbReference type="PANTHER" id="PTHR30212:SF2">
    <property type="entry name" value="PROTEIN YIIM"/>
    <property type="match status" value="1"/>
</dbReference>
<dbReference type="PROSITE" id="PS51340">
    <property type="entry name" value="MOSC"/>
    <property type="match status" value="1"/>
</dbReference>
<dbReference type="AlphaFoldDB" id="A0A942TDT9"/>
<dbReference type="GO" id="GO:0030170">
    <property type="term" value="F:pyridoxal phosphate binding"/>
    <property type="evidence" value="ECO:0007669"/>
    <property type="project" value="InterPro"/>
</dbReference>
<dbReference type="Proteomes" id="UP000681414">
    <property type="component" value="Unassembled WGS sequence"/>
</dbReference>
<dbReference type="Gene3D" id="2.40.33.20">
    <property type="entry name" value="PK beta-barrel domain-like"/>
    <property type="match status" value="1"/>
</dbReference>
<proteinExistence type="predicted"/>
<reference evidence="2 3" key="1">
    <citation type="submission" date="2021-05" db="EMBL/GenBank/DDBJ databases">
        <title>Novel Bacillus species.</title>
        <authorList>
            <person name="Liu G."/>
        </authorList>
    </citation>
    <scope>NUCLEOTIDE SEQUENCE [LARGE SCALE GENOMIC DNA]</scope>
    <source>
        <strain evidence="3">FJAT-49780</strain>
    </source>
</reference>
<evidence type="ECO:0000259" key="1">
    <source>
        <dbReference type="PROSITE" id="PS51340"/>
    </source>
</evidence>
<dbReference type="SUPFAM" id="SSF50800">
    <property type="entry name" value="PK beta-barrel domain-like"/>
    <property type="match status" value="1"/>
</dbReference>
<dbReference type="InterPro" id="IPR011037">
    <property type="entry name" value="Pyrv_Knase-like_insert_dom_sf"/>
</dbReference>
<dbReference type="GO" id="GO:0030151">
    <property type="term" value="F:molybdenum ion binding"/>
    <property type="evidence" value="ECO:0007669"/>
    <property type="project" value="InterPro"/>
</dbReference>
<dbReference type="GO" id="GO:0003824">
    <property type="term" value="F:catalytic activity"/>
    <property type="evidence" value="ECO:0007669"/>
    <property type="project" value="InterPro"/>
</dbReference>
<gene>
    <name evidence="2" type="ORF">KHA97_04850</name>
</gene>
<sequence length="210" mass="23885">MLIKSVNVGRPKLISNQYGQTLKTGIRKQPVQKAFLRRGGFDQDDVADLRNHGGEDRAACFYPFEHYAWWEEQTGKSLTIPAFGENLTVTNMLENDVCVGDIYQIGETIVQITQGRIPCITIDHSNRTKGMLKEIIRTGKSGFFAKVLKEGAIKPDFELILQERPNPGLSISILHQLFFHDRKNYEQIAYAISVPELANDMREKFQKLCP</sequence>
<evidence type="ECO:0000313" key="3">
    <source>
        <dbReference type="Proteomes" id="UP000681414"/>
    </source>
</evidence>
<accession>A0A942TDT9</accession>
<comment type="caution">
    <text evidence="2">The sequence shown here is derived from an EMBL/GenBank/DDBJ whole genome shotgun (WGS) entry which is preliminary data.</text>
</comment>
<dbReference type="InterPro" id="IPR005302">
    <property type="entry name" value="MoCF_Sase_C"/>
</dbReference>
<dbReference type="EMBL" id="JAGYPG010000001">
    <property type="protein sequence ID" value="MBS4194399.1"/>
    <property type="molecule type" value="Genomic_DNA"/>
</dbReference>
<dbReference type="Pfam" id="PF03473">
    <property type="entry name" value="MOSC"/>
    <property type="match status" value="1"/>
</dbReference>
<name>A0A942TDT9_9BACI</name>
<protein>
    <submittedName>
        <fullName evidence="2">MOSC domain-containing protein</fullName>
    </submittedName>
</protein>
<evidence type="ECO:0000313" key="2">
    <source>
        <dbReference type="EMBL" id="MBS4194399.1"/>
    </source>
</evidence>
<dbReference type="Pfam" id="PF03475">
    <property type="entry name" value="YiiM_3-alpha"/>
    <property type="match status" value="1"/>
</dbReference>
<dbReference type="InterPro" id="IPR052353">
    <property type="entry name" value="Benzoxazolinone_Detox_Enz"/>
</dbReference>
<organism evidence="2 3">
    <name type="scientific">Lederbergia citri</name>
    <dbReference type="NCBI Taxonomy" id="2833580"/>
    <lineage>
        <taxon>Bacteria</taxon>
        <taxon>Bacillati</taxon>
        <taxon>Bacillota</taxon>
        <taxon>Bacilli</taxon>
        <taxon>Bacillales</taxon>
        <taxon>Bacillaceae</taxon>
        <taxon>Lederbergia</taxon>
    </lineage>
</organism>
<feature type="domain" description="MOSC" evidence="1">
    <location>
        <begin position="28"/>
        <end position="162"/>
    </location>
</feature>
<keyword evidence="3" id="KW-1185">Reference proteome</keyword>
<dbReference type="RefSeq" id="WP_213123585.1">
    <property type="nucleotide sequence ID" value="NZ_JAGYPG010000001.1"/>
</dbReference>
<dbReference type="InterPro" id="IPR005163">
    <property type="entry name" value="Tri_helical_YiiM-like"/>
</dbReference>